<dbReference type="EMBL" id="CP154834">
    <property type="protein sequence ID" value="XAO73779.1"/>
    <property type="molecule type" value="Genomic_DNA"/>
</dbReference>
<name>A0AAU6WMS3_9FLAO</name>
<sequence length="82" mass="9287">MKRIFLLAAFGVAGMMNANISKGEKAESKFFYNPIKLTSSCGYTQFVEVGPNDQQDCWMTDLQQMEEECASPFENPQYGYNP</sequence>
<keyword evidence="1" id="KW-0732">Signal</keyword>
<dbReference type="AlphaFoldDB" id="A0AAU6WMS3"/>
<accession>A0AAU6WMS3</accession>
<protein>
    <recommendedName>
        <fullName evidence="4">Secreted protein</fullName>
    </recommendedName>
</protein>
<reference evidence="2 3" key="1">
    <citation type="submission" date="2024-04" db="EMBL/GenBank/DDBJ databases">
        <title>Genome sequencing and assembly of rice foliar adapted Chryseobacterium endophyticum OsEnb-ALM-A6.</title>
        <authorList>
            <person name="Kumar S."/>
            <person name="Javed M."/>
            <person name="Chouhan V."/>
            <person name="Charishma K."/>
            <person name="Patel A."/>
            <person name="Kumar M."/>
            <person name="Sahu K.P."/>
            <person name="Kumar A."/>
        </authorList>
    </citation>
    <scope>NUCLEOTIDE SEQUENCE [LARGE SCALE GENOMIC DNA]</scope>
    <source>
        <strain evidence="2 3">OsEnb-ALM-A6</strain>
    </source>
</reference>
<organism evidence="2 3">
    <name type="scientific">Chryseobacterium endophyticum</name>
    <dbReference type="NCBI Taxonomy" id="1854762"/>
    <lineage>
        <taxon>Bacteria</taxon>
        <taxon>Pseudomonadati</taxon>
        <taxon>Bacteroidota</taxon>
        <taxon>Flavobacteriia</taxon>
        <taxon>Flavobacteriales</taxon>
        <taxon>Weeksellaceae</taxon>
        <taxon>Chryseobacterium group</taxon>
        <taxon>Chryseobacterium</taxon>
    </lineage>
</organism>
<feature type="signal peptide" evidence="1">
    <location>
        <begin position="1"/>
        <end position="18"/>
    </location>
</feature>
<gene>
    <name evidence="2" type="ORF">AAFP95_19000</name>
</gene>
<evidence type="ECO:0000313" key="3">
    <source>
        <dbReference type="Proteomes" id="UP001463665"/>
    </source>
</evidence>
<evidence type="ECO:0008006" key="4">
    <source>
        <dbReference type="Google" id="ProtNLM"/>
    </source>
</evidence>
<dbReference type="Proteomes" id="UP001463665">
    <property type="component" value="Chromosome"/>
</dbReference>
<feature type="chain" id="PRO_5043649642" description="Secreted protein" evidence="1">
    <location>
        <begin position="19"/>
        <end position="82"/>
    </location>
</feature>
<keyword evidence="3" id="KW-1185">Reference proteome</keyword>
<proteinExistence type="predicted"/>
<evidence type="ECO:0000313" key="2">
    <source>
        <dbReference type="EMBL" id="XAO73779.1"/>
    </source>
</evidence>
<evidence type="ECO:0000256" key="1">
    <source>
        <dbReference type="SAM" id="SignalP"/>
    </source>
</evidence>
<dbReference type="RefSeq" id="WP_294234783.1">
    <property type="nucleotide sequence ID" value="NZ_CP154834.1"/>
</dbReference>